<evidence type="ECO:0000313" key="2">
    <source>
        <dbReference type="Proteomes" id="UP000034176"/>
    </source>
</evidence>
<evidence type="ECO:0000313" key="1">
    <source>
        <dbReference type="EMBL" id="KKP59104.1"/>
    </source>
</evidence>
<dbReference type="InterPro" id="IPR036412">
    <property type="entry name" value="HAD-like_sf"/>
</dbReference>
<protein>
    <recommendedName>
        <fullName evidence="3">HAD-superfamily hydrolase, subfamily IIB</fullName>
    </recommendedName>
</protein>
<name>A0A0G0AQJ9_9BACT</name>
<dbReference type="AlphaFoldDB" id="A0A0G0AQJ9"/>
<organism evidence="1 2">
    <name type="scientific">Candidatus Gottesmanbacteria bacterium GW2011_GWA1_34_13</name>
    <dbReference type="NCBI Taxonomy" id="1618434"/>
    <lineage>
        <taxon>Bacteria</taxon>
        <taxon>Candidatus Gottesmaniibacteriota</taxon>
    </lineage>
</organism>
<gene>
    <name evidence="1" type="ORF">UR52_C0014G0008</name>
</gene>
<dbReference type="Gene3D" id="3.40.50.1000">
    <property type="entry name" value="HAD superfamily/HAD-like"/>
    <property type="match status" value="1"/>
</dbReference>
<dbReference type="Proteomes" id="UP000034176">
    <property type="component" value="Unassembled WGS sequence"/>
</dbReference>
<sequence length="327" mass="37608">MTKNNLIKKISWNHNVKLILSDVDETIADLYQPTSLEMIKELTQLLKQGIVLFFITGQSLQSVQWRIVNQIPITLRNRILVGACNGAEVWGFDVQGNKHNSPHYSLYDQMLTKDQKKIWRKIIQQLITEFKLQLYQTSPILQFQEKAGNNILSIMMEDRGAQITFEVVNGYNITENQVKSLKIEIPKIHDIYDLRRTIMQRADELFKKANLPVTSRLGGVFALDFVLNGINKTTAVRHALETPNILLSISLSPNDISNPQNIEIWGDKFSIIGGSDRYMSEAVDKRVRSIDFRQENPDEFPTGYNIVVWNGSFRLQDGTLEYLKSRH</sequence>
<reference evidence="1 2" key="1">
    <citation type="journal article" date="2015" name="Nature">
        <title>rRNA introns, odd ribosomes, and small enigmatic genomes across a large radiation of phyla.</title>
        <authorList>
            <person name="Brown C.T."/>
            <person name="Hug L.A."/>
            <person name="Thomas B.C."/>
            <person name="Sharon I."/>
            <person name="Castelle C.J."/>
            <person name="Singh A."/>
            <person name="Wilkins M.J."/>
            <person name="Williams K.H."/>
            <person name="Banfield J.F."/>
        </authorList>
    </citation>
    <scope>NUCLEOTIDE SEQUENCE [LARGE SCALE GENOMIC DNA]</scope>
</reference>
<dbReference type="InterPro" id="IPR023214">
    <property type="entry name" value="HAD_sf"/>
</dbReference>
<dbReference type="Pfam" id="PF08282">
    <property type="entry name" value="Hydrolase_3"/>
    <property type="match status" value="1"/>
</dbReference>
<proteinExistence type="predicted"/>
<dbReference type="InterPro" id="IPR043169">
    <property type="entry name" value="PMM_cap"/>
</dbReference>
<evidence type="ECO:0008006" key="3">
    <source>
        <dbReference type="Google" id="ProtNLM"/>
    </source>
</evidence>
<dbReference type="Gene3D" id="3.30.1240.20">
    <property type="match status" value="1"/>
</dbReference>
<dbReference type="EMBL" id="LBPN01000014">
    <property type="protein sequence ID" value="KKP59104.1"/>
    <property type="molecule type" value="Genomic_DNA"/>
</dbReference>
<dbReference type="SUPFAM" id="SSF56784">
    <property type="entry name" value="HAD-like"/>
    <property type="match status" value="1"/>
</dbReference>
<accession>A0A0G0AQJ9</accession>
<comment type="caution">
    <text evidence="1">The sequence shown here is derived from an EMBL/GenBank/DDBJ whole genome shotgun (WGS) entry which is preliminary data.</text>
</comment>